<dbReference type="Gene3D" id="3.40.50.720">
    <property type="entry name" value="NAD(P)-binding Rossmann-like Domain"/>
    <property type="match status" value="2"/>
</dbReference>
<dbReference type="PRINTS" id="PR00081">
    <property type="entry name" value="GDHRDH"/>
</dbReference>
<dbReference type="Proteomes" id="UP001610446">
    <property type="component" value="Unassembled WGS sequence"/>
</dbReference>
<comment type="similarity">
    <text evidence="1">Belongs to the short-chain dehydrogenases/reductases (SDR) family.</text>
</comment>
<dbReference type="Pfam" id="PF13561">
    <property type="entry name" value="adh_short_C2"/>
    <property type="match status" value="1"/>
</dbReference>
<dbReference type="SUPFAM" id="SSF51735">
    <property type="entry name" value="NAD(P)-binding Rossmann-fold domains"/>
    <property type="match status" value="1"/>
</dbReference>
<dbReference type="CDD" id="cd05233">
    <property type="entry name" value="SDR_c"/>
    <property type="match status" value="1"/>
</dbReference>
<proteinExistence type="inferred from homology"/>
<keyword evidence="4" id="KW-1185">Reference proteome</keyword>
<name>A0ABR4JVV4_9EURO</name>
<evidence type="ECO:0000313" key="4">
    <source>
        <dbReference type="Proteomes" id="UP001610446"/>
    </source>
</evidence>
<protein>
    <recommendedName>
        <fullName evidence="5">NAD(P)-binding protein</fullName>
    </recommendedName>
</protein>
<dbReference type="EMBL" id="JBFXLU010000085">
    <property type="protein sequence ID" value="KAL2843932.1"/>
    <property type="molecule type" value="Genomic_DNA"/>
</dbReference>
<evidence type="ECO:0000256" key="1">
    <source>
        <dbReference type="ARBA" id="ARBA00006484"/>
    </source>
</evidence>
<dbReference type="InterPro" id="IPR036291">
    <property type="entry name" value="NAD(P)-bd_dom_sf"/>
</dbReference>
<organism evidence="3 4">
    <name type="scientific">Aspergillus pseudoustus</name>
    <dbReference type="NCBI Taxonomy" id="1810923"/>
    <lineage>
        <taxon>Eukaryota</taxon>
        <taxon>Fungi</taxon>
        <taxon>Dikarya</taxon>
        <taxon>Ascomycota</taxon>
        <taxon>Pezizomycotina</taxon>
        <taxon>Eurotiomycetes</taxon>
        <taxon>Eurotiomycetidae</taxon>
        <taxon>Eurotiales</taxon>
        <taxon>Aspergillaceae</taxon>
        <taxon>Aspergillus</taxon>
        <taxon>Aspergillus subgen. Nidulantes</taxon>
    </lineage>
</organism>
<dbReference type="PANTHER" id="PTHR24321">
    <property type="entry name" value="DEHYDROGENASES, SHORT CHAIN"/>
    <property type="match status" value="1"/>
</dbReference>
<reference evidence="3 4" key="1">
    <citation type="submission" date="2024-07" db="EMBL/GenBank/DDBJ databases">
        <title>Section-level genome sequencing and comparative genomics of Aspergillus sections Usti and Cavernicolus.</title>
        <authorList>
            <consortium name="Lawrence Berkeley National Laboratory"/>
            <person name="Nybo J.L."/>
            <person name="Vesth T.C."/>
            <person name="Theobald S."/>
            <person name="Frisvad J.C."/>
            <person name="Larsen T.O."/>
            <person name="Kjaerboelling I."/>
            <person name="Rothschild-Mancinelli K."/>
            <person name="Lyhne E.K."/>
            <person name="Kogle M.E."/>
            <person name="Barry K."/>
            <person name="Clum A."/>
            <person name="Na H."/>
            <person name="Ledsgaard L."/>
            <person name="Lin J."/>
            <person name="Lipzen A."/>
            <person name="Kuo A."/>
            <person name="Riley R."/>
            <person name="Mondo S."/>
            <person name="Labutti K."/>
            <person name="Haridas S."/>
            <person name="Pangalinan J."/>
            <person name="Salamov A.A."/>
            <person name="Simmons B.A."/>
            <person name="Magnuson J.K."/>
            <person name="Chen J."/>
            <person name="Drula E."/>
            <person name="Henrissat B."/>
            <person name="Wiebenga A."/>
            <person name="Lubbers R.J."/>
            <person name="Gomes A.C."/>
            <person name="Makela M.R."/>
            <person name="Stajich J."/>
            <person name="Grigoriev I.V."/>
            <person name="Mortensen U.H."/>
            <person name="De Vries R.P."/>
            <person name="Baker S.E."/>
            <person name="Andersen M.R."/>
        </authorList>
    </citation>
    <scope>NUCLEOTIDE SEQUENCE [LARGE SCALE GENOMIC DNA]</scope>
    <source>
        <strain evidence="3 4">CBS 123904</strain>
    </source>
</reference>
<gene>
    <name evidence="3" type="ORF">BJY01DRAFT_235477</name>
</gene>
<evidence type="ECO:0008006" key="5">
    <source>
        <dbReference type="Google" id="ProtNLM"/>
    </source>
</evidence>
<keyword evidence="2" id="KW-0560">Oxidoreductase</keyword>
<dbReference type="PANTHER" id="PTHR24321:SF12">
    <property type="entry name" value="SHORT-CHAIN DEHYDROGENASE_REDUCTASE FAMILY, PUTATIVE (AFU_ORTHOLOGUE AFUA_5G14340)-RELATED"/>
    <property type="match status" value="1"/>
</dbReference>
<comment type="caution">
    <text evidence="3">The sequence shown here is derived from an EMBL/GenBank/DDBJ whole genome shotgun (WGS) entry which is preliminary data.</text>
</comment>
<evidence type="ECO:0000313" key="3">
    <source>
        <dbReference type="EMBL" id="KAL2843932.1"/>
    </source>
</evidence>
<sequence length="244" mass="25995">MTIAGTKLDGVALVFGSGRGIGQQAAFLLAEAGARAIVFADLNEETARASAQASKRYATNTEYTATHFAIDNGTHLPVAEMSIPNFDSVMATNTRGMLLCCHARKRPPCAHNHANPSRRATGRLDNVNVASANFFAGLPGKGAYTISKHGCMGVTKMPGLDHSAEGVRCNALCLVWVRKPLLDEELRKNPEVQGMIKAMVPIGRAAECEEVGDTIVYLLSPSASYINGTSLVADRALTTTIRLH</sequence>
<evidence type="ECO:0000256" key="2">
    <source>
        <dbReference type="ARBA" id="ARBA00023002"/>
    </source>
</evidence>
<dbReference type="InterPro" id="IPR002347">
    <property type="entry name" value="SDR_fam"/>
</dbReference>
<accession>A0ABR4JVV4</accession>